<evidence type="ECO:0000256" key="5">
    <source>
        <dbReference type="ARBA" id="ARBA00022729"/>
    </source>
</evidence>
<name>A0A5J9T1S1_9POAL</name>
<accession>A0A5J9T1S1</accession>
<dbReference type="PROSITE" id="PS00107">
    <property type="entry name" value="PROTEIN_KINASE_ATP"/>
    <property type="match status" value="1"/>
</dbReference>
<evidence type="ECO:0000256" key="10">
    <source>
        <dbReference type="ARBA" id="ARBA00022989"/>
    </source>
</evidence>
<keyword evidence="6" id="KW-0677">Repeat</keyword>
<dbReference type="InterPro" id="IPR036537">
    <property type="entry name" value="Adaptor_Cbl_N_dom_sf"/>
</dbReference>
<dbReference type="InterPro" id="IPR011009">
    <property type="entry name" value="Kinase-like_dom_sf"/>
</dbReference>
<dbReference type="Gene3D" id="1.20.930.20">
    <property type="entry name" value="Adaptor protein Cbl, N-terminal domain"/>
    <property type="match status" value="1"/>
</dbReference>
<keyword evidence="3" id="KW-0808">Transferase</keyword>
<dbReference type="AlphaFoldDB" id="A0A5J9T1S1"/>
<dbReference type="SUPFAM" id="SSF56112">
    <property type="entry name" value="Protein kinase-like (PK-like)"/>
    <property type="match status" value="1"/>
</dbReference>
<dbReference type="InterPro" id="IPR056694">
    <property type="entry name" value="DUF7792"/>
</dbReference>
<dbReference type="InterPro" id="IPR001245">
    <property type="entry name" value="Ser-Thr/Tyr_kinase_cat_dom"/>
</dbReference>
<comment type="subcellular location">
    <subcellularLocation>
        <location evidence="1">Membrane</location>
        <topology evidence="1">Single-pass membrane protein</topology>
    </subcellularLocation>
</comment>
<evidence type="ECO:0000313" key="15">
    <source>
        <dbReference type="EMBL" id="TVU05265.1"/>
    </source>
</evidence>
<keyword evidence="10" id="KW-1133">Transmembrane helix</keyword>
<evidence type="ECO:0000256" key="4">
    <source>
        <dbReference type="ARBA" id="ARBA00022692"/>
    </source>
</evidence>
<dbReference type="PANTHER" id="PTHR27002">
    <property type="entry name" value="RECEPTOR-LIKE SERINE/THREONINE-PROTEIN KINASE SD1-8"/>
    <property type="match status" value="1"/>
</dbReference>
<keyword evidence="9 13" id="KW-0067">ATP-binding</keyword>
<keyword evidence="7 13" id="KW-0547">Nucleotide-binding</keyword>
<organism evidence="15 16">
    <name type="scientific">Eragrostis curvula</name>
    <name type="common">weeping love grass</name>
    <dbReference type="NCBI Taxonomy" id="38414"/>
    <lineage>
        <taxon>Eukaryota</taxon>
        <taxon>Viridiplantae</taxon>
        <taxon>Streptophyta</taxon>
        <taxon>Embryophyta</taxon>
        <taxon>Tracheophyta</taxon>
        <taxon>Spermatophyta</taxon>
        <taxon>Magnoliopsida</taxon>
        <taxon>Liliopsida</taxon>
        <taxon>Poales</taxon>
        <taxon>Poaceae</taxon>
        <taxon>PACMAD clade</taxon>
        <taxon>Chloridoideae</taxon>
        <taxon>Eragrostideae</taxon>
        <taxon>Eragrostidinae</taxon>
        <taxon>Eragrostis</taxon>
    </lineage>
</organism>
<evidence type="ECO:0000259" key="14">
    <source>
        <dbReference type="PROSITE" id="PS50011"/>
    </source>
</evidence>
<dbReference type="FunFam" id="3.30.200.20:FF:000142">
    <property type="entry name" value="Cysteine-rich receptor-like protein kinase 10"/>
    <property type="match status" value="1"/>
</dbReference>
<dbReference type="Proteomes" id="UP000324897">
    <property type="component" value="Unassembled WGS sequence"/>
</dbReference>
<reference evidence="15 16" key="1">
    <citation type="journal article" date="2019" name="Sci. Rep.">
        <title>A high-quality genome of Eragrostis curvula grass provides insights into Poaceae evolution and supports new strategies to enhance forage quality.</title>
        <authorList>
            <person name="Carballo J."/>
            <person name="Santos B.A.C.M."/>
            <person name="Zappacosta D."/>
            <person name="Garbus I."/>
            <person name="Selva J.P."/>
            <person name="Gallo C.A."/>
            <person name="Diaz A."/>
            <person name="Albertini E."/>
            <person name="Caccamo M."/>
            <person name="Echenique V."/>
        </authorList>
    </citation>
    <scope>NUCLEOTIDE SEQUENCE [LARGE SCALE GENOMIC DNA]</scope>
    <source>
        <strain evidence="16">cv. Victoria</strain>
        <tissue evidence="15">Leaf</tissue>
    </source>
</reference>
<evidence type="ECO:0000256" key="13">
    <source>
        <dbReference type="PROSITE-ProRule" id="PRU10141"/>
    </source>
</evidence>
<keyword evidence="16" id="KW-1185">Reference proteome</keyword>
<dbReference type="PANTHER" id="PTHR27002:SF926">
    <property type="entry name" value="OS07G0535800 PROTEIN"/>
    <property type="match status" value="1"/>
</dbReference>
<feature type="binding site" evidence="13">
    <location>
        <position position="212"/>
    </location>
    <ligand>
        <name>ATP</name>
        <dbReference type="ChEBI" id="CHEBI:30616"/>
    </ligand>
</feature>
<evidence type="ECO:0000256" key="8">
    <source>
        <dbReference type="ARBA" id="ARBA00022777"/>
    </source>
</evidence>
<evidence type="ECO:0000256" key="12">
    <source>
        <dbReference type="ARBA" id="ARBA00023180"/>
    </source>
</evidence>
<evidence type="ECO:0000256" key="1">
    <source>
        <dbReference type="ARBA" id="ARBA00004167"/>
    </source>
</evidence>
<dbReference type="InterPro" id="IPR059179">
    <property type="entry name" value="MLKL-like_MCAfunc"/>
</dbReference>
<dbReference type="InterPro" id="IPR000719">
    <property type="entry name" value="Prot_kinase_dom"/>
</dbReference>
<protein>
    <recommendedName>
        <fullName evidence="14">Protein kinase domain-containing protein</fullName>
    </recommendedName>
</protein>
<proteinExistence type="predicted"/>
<dbReference type="GO" id="GO:0004674">
    <property type="term" value="F:protein serine/threonine kinase activity"/>
    <property type="evidence" value="ECO:0007669"/>
    <property type="project" value="UniProtKB-KW"/>
</dbReference>
<evidence type="ECO:0000256" key="3">
    <source>
        <dbReference type="ARBA" id="ARBA00022679"/>
    </source>
</evidence>
<keyword evidence="4" id="KW-0812">Transmembrane</keyword>
<dbReference type="PROSITE" id="PS50011">
    <property type="entry name" value="PROTEIN_KINASE_DOM"/>
    <property type="match status" value="1"/>
</dbReference>
<gene>
    <name evidence="15" type="ORF">EJB05_48423</name>
</gene>
<evidence type="ECO:0000256" key="9">
    <source>
        <dbReference type="ARBA" id="ARBA00022840"/>
    </source>
</evidence>
<evidence type="ECO:0000313" key="16">
    <source>
        <dbReference type="Proteomes" id="UP000324897"/>
    </source>
</evidence>
<keyword evidence="12" id="KW-0325">Glycoprotein</keyword>
<dbReference type="Pfam" id="PF25055">
    <property type="entry name" value="DUF7792"/>
    <property type="match status" value="1"/>
</dbReference>
<dbReference type="Gene3D" id="3.30.200.20">
    <property type="entry name" value="Phosphorylase Kinase, domain 1"/>
    <property type="match status" value="1"/>
</dbReference>
<dbReference type="InterPro" id="IPR017441">
    <property type="entry name" value="Protein_kinase_ATP_BS"/>
</dbReference>
<feature type="non-terminal residue" evidence="15">
    <location>
        <position position="1"/>
    </location>
</feature>
<feature type="domain" description="Protein kinase" evidence="14">
    <location>
        <begin position="184"/>
        <end position="368"/>
    </location>
</feature>
<dbReference type="CDD" id="cd21037">
    <property type="entry name" value="MLKL_NTD"/>
    <property type="match status" value="1"/>
</dbReference>
<evidence type="ECO:0000256" key="6">
    <source>
        <dbReference type="ARBA" id="ARBA00022737"/>
    </source>
</evidence>
<sequence>MADVALGCVEKIFKLALKIKEAVKTVRQNEQECRDIERCVARASALLRRLHETTAMDAATRDTLEDLAESLERALELVAACQRRRKLRRLLGAGEMAKKLGRVQDEIVRKLTLGNLAANLQVTIMLTNIHSAGGAAATAALPPQPQDNAMMDVEEDETLAWEQLRTLEFTFYDLPQLLEATSNFSEENKIGEGGFGSVYKGQFPDGTEIAVKRLASKSRQGSTEFENEIQLLRKLQHRNLVRMLGCCNKGDERIIVYEYLPNKSLDWFIFCTTYCNILVHILGSEDVSANMSMFNGFVDEERKATLDWNKLRSSRFTVAAAEEITANTVAAAGKITTNTVAAAKQPLQSSEANTLNNRRDRAGASVYA</sequence>
<dbReference type="GO" id="GO:0007166">
    <property type="term" value="P:cell surface receptor signaling pathway"/>
    <property type="evidence" value="ECO:0007669"/>
    <property type="project" value="InterPro"/>
</dbReference>
<dbReference type="GO" id="GO:0005524">
    <property type="term" value="F:ATP binding"/>
    <property type="evidence" value="ECO:0007669"/>
    <property type="project" value="UniProtKB-UniRule"/>
</dbReference>
<evidence type="ECO:0000256" key="7">
    <source>
        <dbReference type="ARBA" id="ARBA00022741"/>
    </source>
</evidence>
<comment type="caution">
    <text evidence="15">The sequence shown here is derived from an EMBL/GenBank/DDBJ whole genome shotgun (WGS) entry which is preliminary data.</text>
</comment>
<evidence type="ECO:0000256" key="2">
    <source>
        <dbReference type="ARBA" id="ARBA00022527"/>
    </source>
</evidence>
<keyword evidence="2" id="KW-0723">Serine/threonine-protein kinase</keyword>
<dbReference type="OrthoDB" id="1668230at2759"/>
<dbReference type="GO" id="GO:0005886">
    <property type="term" value="C:plasma membrane"/>
    <property type="evidence" value="ECO:0007669"/>
    <property type="project" value="TreeGrafter"/>
</dbReference>
<dbReference type="Pfam" id="PF07714">
    <property type="entry name" value="PK_Tyr_Ser-Thr"/>
    <property type="match status" value="1"/>
</dbReference>
<dbReference type="Gramene" id="TVU05265">
    <property type="protein sequence ID" value="TVU05265"/>
    <property type="gene ID" value="EJB05_48423"/>
</dbReference>
<keyword evidence="5" id="KW-0732">Signal</keyword>
<keyword evidence="8" id="KW-0418">Kinase</keyword>
<keyword evidence="11" id="KW-0472">Membrane</keyword>
<dbReference type="EMBL" id="RWGY01000051">
    <property type="protein sequence ID" value="TVU05265.1"/>
    <property type="molecule type" value="Genomic_DNA"/>
</dbReference>
<evidence type="ECO:0000256" key="11">
    <source>
        <dbReference type="ARBA" id="ARBA00023136"/>
    </source>
</evidence>